<evidence type="ECO:0000313" key="2">
    <source>
        <dbReference type="Proteomes" id="UP000283314"/>
    </source>
</evidence>
<dbReference type="Pfam" id="PF13310">
    <property type="entry name" value="Virulence_RhuM"/>
    <property type="match status" value="1"/>
</dbReference>
<dbReference type="GeneID" id="66468029"/>
<dbReference type="Proteomes" id="UP000283314">
    <property type="component" value="Unassembled WGS sequence"/>
</dbReference>
<comment type="caution">
    <text evidence="1">The sequence shown here is derived from an EMBL/GenBank/DDBJ whole genome shotgun (WGS) entry which is preliminary data.</text>
</comment>
<sequence>MTNEIVLFNDGNVNIEVQINPEQETVWLTQKQIETLFGVSHATVSEHISNILKAGELDDTSVGFSDKSTGGRKPQIYNLNMILSVGYRVNSKKGIAFRRWANDVLKQYIMEGYAINEKRMFALQKTVNIQTKMLAYSLDLEEMCIRHWKKKLQIYFTL</sequence>
<dbReference type="AlphaFoldDB" id="A0A415L2D2"/>
<protein>
    <submittedName>
        <fullName evidence="1">Uncharacterized protein</fullName>
    </submittedName>
</protein>
<dbReference type="EMBL" id="QROT01000014">
    <property type="protein sequence ID" value="RHL42708.1"/>
    <property type="molecule type" value="Genomic_DNA"/>
</dbReference>
<gene>
    <name evidence="1" type="ORF">DW018_12330</name>
</gene>
<name>A0A415L2D2_9FIRM</name>
<accession>A0A415L2D2</accession>
<dbReference type="InterPro" id="IPR011204">
    <property type="entry name" value="Virulence_RhuM-like"/>
</dbReference>
<dbReference type="RefSeq" id="WP_118380249.1">
    <property type="nucleotide sequence ID" value="NZ_CABJDQ010000014.1"/>
</dbReference>
<dbReference type="PANTHER" id="PTHR35810:SF1">
    <property type="entry name" value="CYTOPLASMIC PROTEIN"/>
    <property type="match status" value="1"/>
</dbReference>
<proteinExistence type="predicted"/>
<dbReference type="PANTHER" id="PTHR35810">
    <property type="entry name" value="CYTOPLASMIC PROTEIN-RELATED"/>
    <property type="match status" value="1"/>
</dbReference>
<organism evidence="1 2">
    <name type="scientific">Eubacterium ventriosum</name>
    <dbReference type="NCBI Taxonomy" id="39496"/>
    <lineage>
        <taxon>Bacteria</taxon>
        <taxon>Bacillati</taxon>
        <taxon>Bacillota</taxon>
        <taxon>Clostridia</taxon>
        <taxon>Eubacteriales</taxon>
        <taxon>Eubacteriaceae</taxon>
        <taxon>Eubacterium</taxon>
    </lineage>
</organism>
<evidence type="ECO:0000313" key="1">
    <source>
        <dbReference type="EMBL" id="RHL42708.1"/>
    </source>
</evidence>
<reference evidence="1 2" key="1">
    <citation type="submission" date="2018-08" db="EMBL/GenBank/DDBJ databases">
        <title>A genome reference for cultivated species of the human gut microbiota.</title>
        <authorList>
            <person name="Zou Y."/>
            <person name="Xue W."/>
            <person name="Luo G."/>
        </authorList>
    </citation>
    <scope>NUCLEOTIDE SEQUENCE [LARGE SCALE GENOMIC DNA]</scope>
    <source>
        <strain evidence="1 2">AF37-4</strain>
    </source>
</reference>